<dbReference type="GO" id="GO:0005525">
    <property type="term" value="F:GTP binding"/>
    <property type="evidence" value="ECO:0007669"/>
    <property type="project" value="UniProtKB-KW"/>
</dbReference>
<evidence type="ECO:0000256" key="6">
    <source>
        <dbReference type="ARBA" id="ARBA00023134"/>
    </source>
</evidence>
<evidence type="ECO:0000256" key="7">
    <source>
        <dbReference type="ARBA" id="ARBA00023150"/>
    </source>
</evidence>
<accession>A0A242A5G9</accession>
<evidence type="ECO:0000256" key="2">
    <source>
        <dbReference type="ARBA" id="ARBA00022679"/>
    </source>
</evidence>
<dbReference type="PANTHER" id="PTHR19136">
    <property type="entry name" value="MOLYBDENUM COFACTOR GUANYLYLTRANSFERASE"/>
    <property type="match status" value="1"/>
</dbReference>
<evidence type="ECO:0000256" key="3">
    <source>
        <dbReference type="ARBA" id="ARBA00022723"/>
    </source>
</evidence>
<dbReference type="AlphaFoldDB" id="A0A242A5G9"/>
<gene>
    <name evidence="9" type="ORF">A5886_001057</name>
</gene>
<dbReference type="GO" id="GO:0046872">
    <property type="term" value="F:metal ion binding"/>
    <property type="evidence" value="ECO:0007669"/>
    <property type="project" value="UniProtKB-KW"/>
</dbReference>
<keyword evidence="10" id="KW-1185">Reference proteome</keyword>
<keyword evidence="1" id="KW-0963">Cytoplasm</keyword>
<protein>
    <recommendedName>
        <fullName evidence="8">MobA-like NTP transferase domain-containing protein</fullName>
    </recommendedName>
</protein>
<keyword evidence="5" id="KW-0460">Magnesium</keyword>
<dbReference type="SUPFAM" id="SSF53448">
    <property type="entry name" value="Nucleotide-diphospho-sugar transferases"/>
    <property type="match status" value="1"/>
</dbReference>
<keyword evidence="3" id="KW-0479">Metal-binding</keyword>
<keyword evidence="6" id="KW-0342">GTP-binding</keyword>
<evidence type="ECO:0000259" key="8">
    <source>
        <dbReference type="Pfam" id="PF12804"/>
    </source>
</evidence>
<feature type="domain" description="MobA-like NTP transferase" evidence="8">
    <location>
        <begin position="4"/>
        <end position="163"/>
    </location>
</feature>
<dbReference type="InterPro" id="IPR029044">
    <property type="entry name" value="Nucleotide-diphossugar_trans"/>
</dbReference>
<evidence type="ECO:0000256" key="4">
    <source>
        <dbReference type="ARBA" id="ARBA00022741"/>
    </source>
</evidence>
<keyword evidence="2" id="KW-0808">Transferase</keyword>
<evidence type="ECO:0000256" key="5">
    <source>
        <dbReference type="ARBA" id="ARBA00022842"/>
    </source>
</evidence>
<dbReference type="OrthoDB" id="9788394at2"/>
<sequence length="185" mass="20981">MLIGIILAGGSSRRFMQDKALFDDQRFMMKWVEIAVHRQLALADKVYVSANQQNAEALRQLFPEDKVHILLDLAEISGKGPLSGIYTVAKNHPDDRLLITAVDYPFLQADSLLTLCAHPNVYAQDTDGRQHYLIAHLLVDKRMLGHLRHALFSDQLRVQDFFEQMDIHPVVLANSELTTSNYPIS</sequence>
<dbReference type="STRING" id="1834191.A5886_001057"/>
<evidence type="ECO:0000256" key="1">
    <source>
        <dbReference type="ARBA" id="ARBA00022490"/>
    </source>
</evidence>
<dbReference type="Pfam" id="PF12804">
    <property type="entry name" value="NTP_transf_3"/>
    <property type="match status" value="1"/>
</dbReference>
<organism evidence="9 10">
    <name type="scientific">Candidatus Enterococcus testudinis</name>
    <dbReference type="NCBI Taxonomy" id="1834191"/>
    <lineage>
        <taxon>Bacteria</taxon>
        <taxon>Bacillati</taxon>
        <taxon>Bacillota</taxon>
        <taxon>Bacilli</taxon>
        <taxon>Lactobacillales</taxon>
        <taxon>Enterococcaceae</taxon>
        <taxon>Enterococcus</taxon>
    </lineage>
</organism>
<keyword evidence="4" id="KW-0547">Nucleotide-binding</keyword>
<evidence type="ECO:0000313" key="10">
    <source>
        <dbReference type="Proteomes" id="UP000195043"/>
    </source>
</evidence>
<dbReference type="Gene3D" id="3.90.550.10">
    <property type="entry name" value="Spore Coat Polysaccharide Biosynthesis Protein SpsA, Chain A"/>
    <property type="match status" value="1"/>
</dbReference>
<name>A0A242A5G9_9ENTE</name>
<keyword evidence="7" id="KW-0501">Molybdenum cofactor biosynthesis</keyword>
<proteinExistence type="predicted"/>
<dbReference type="PANTHER" id="PTHR19136:SF81">
    <property type="entry name" value="MOLYBDENUM COFACTOR GUANYLYLTRANSFERASE"/>
    <property type="match status" value="1"/>
</dbReference>
<dbReference type="InterPro" id="IPR013482">
    <property type="entry name" value="Molybde_CF_guanTrfase"/>
</dbReference>
<dbReference type="RefSeq" id="WP_086273984.1">
    <property type="nucleotide sequence ID" value="NZ_NGKU01000001.1"/>
</dbReference>
<evidence type="ECO:0000313" key="9">
    <source>
        <dbReference type="EMBL" id="OTN75981.1"/>
    </source>
</evidence>
<reference evidence="9 10" key="1">
    <citation type="submission" date="2017-05" db="EMBL/GenBank/DDBJ databases">
        <title>The Genome Sequence of Enterococcus sp. 8G7_MSG3316.</title>
        <authorList>
            <consortium name="The Broad Institute Genomics Platform"/>
            <consortium name="The Broad Institute Genomic Center for Infectious Diseases"/>
            <person name="Earl A."/>
            <person name="Manson A."/>
            <person name="Schwartman J."/>
            <person name="Gilmore M."/>
            <person name="Abouelleil A."/>
            <person name="Cao P."/>
            <person name="Chapman S."/>
            <person name="Cusick C."/>
            <person name="Shea T."/>
            <person name="Young S."/>
            <person name="Neafsey D."/>
            <person name="Nusbaum C."/>
            <person name="Birren B."/>
        </authorList>
    </citation>
    <scope>NUCLEOTIDE SEQUENCE [LARGE SCALE GENOMIC DNA]</scope>
    <source>
        <strain evidence="9 10">8G7_MSG3316</strain>
    </source>
</reference>
<comment type="caution">
    <text evidence="9">The sequence shown here is derived from an EMBL/GenBank/DDBJ whole genome shotgun (WGS) entry which is preliminary data.</text>
</comment>
<dbReference type="GO" id="GO:0016779">
    <property type="term" value="F:nucleotidyltransferase activity"/>
    <property type="evidence" value="ECO:0007669"/>
    <property type="project" value="UniProtKB-ARBA"/>
</dbReference>
<dbReference type="GO" id="GO:0006777">
    <property type="term" value="P:Mo-molybdopterin cofactor biosynthetic process"/>
    <property type="evidence" value="ECO:0007669"/>
    <property type="project" value="UniProtKB-KW"/>
</dbReference>
<dbReference type="EMBL" id="NGKU01000001">
    <property type="protein sequence ID" value="OTN75981.1"/>
    <property type="molecule type" value="Genomic_DNA"/>
</dbReference>
<dbReference type="CDD" id="cd02503">
    <property type="entry name" value="MobA"/>
    <property type="match status" value="1"/>
</dbReference>
<dbReference type="InterPro" id="IPR025877">
    <property type="entry name" value="MobA-like_NTP_Trfase"/>
</dbReference>
<dbReference type="Proteomes" id="UP000195043">
    <property type="component" value="Unassembled WGS sequence"/>
</dbReference>